<organism evidence="2 3">
    <name type="scientific">Candidatus Daviesbacteria bacterium GW2011_GWB1_41_5</name>
    <dbReference type="NCBI Taxonomy" id="1618429"/>
    <lineage>
        <taxon>Bacteria</taxon>
        <taxon>Candidatus Daviesiibacteriota</taxon>
    </lineage>
</organism>
<evidence type="ECO:0000313" key="2">
    <source>
        <dbReference type="EMBL" id="KKS12980.1"/>
    </source>
</evidence>
<dbReference type="NCBIfam" id="NF005559">
    <property type="entry name" value="PRK07231.1"/>
    <property type="match status" value="1"/>
</dbReference>
<dbReference type="InterPro" id="IPR036291">
    <property type="entry name" value="NAD(P)-bd_dom_sf"/>
</dbReference>
<protein>
    <submittedName>
        <fullName evidence="2">3-oxoacyl-[acyl-carrier-protein] reductase</fullName>
    </submittedName>
</protein>
<dbReference type="InterPro" id="IPR050259">
    <property type="entry name" value="SDR"/>
</dbReference>
<dbReference type="Proteomes" id="UP000034753">
    <property type="component" value="Unassembled WGS sequence"/>
</dbReference>
<sequence length="246" mass="25733">MNLTGKTVLVTGSSRGIGAATARLAKQCGAEVIVHGCLFSQGLMDLADELGGTAIAFDVADAKAVANKIGALGQIDVLVNNAGINPSKTFFQLTNDDWQEILNVNLFGVINVSREVIHGMLGRKSGAIVNIASIKGLTHVAGKSSYAVSKAGVIQLTARMAEEFAPEGIRINAVAPGFTLTEMTQTTLNKEGSAGKTTLRDQIKKIPMRRMASPEEIAETVIFLASDKASYITGQCLAVDGGLSIV</sequence>
<dbReference type="InterPro" id="IPR002347">
    <property type="entry name" value="SDR_fam"/>
</dbReference>
<name>A0A0G0WJD6_9BACT</name>
<dbReference type="Gene3D" id="3.40.50.720">
    <property type="entry name" value="NAD(P)-binding Rossmann-like Domain"/>
    <property type="match status" value="1"/>
</dbReference>
<reference evidence="2 3" key="1">
    <citation type="journal article" date="2015" name="Nature">
        <title>rRNA introns, odd ribosomes, and small enigmatic genomes across a large radiation of phyla.</title>
        <authorList>
            <person name="Brown C.T."/>
            <person name="Hug L.A."/>
            <person name="Thomas B.C."/>
            <person name="Sharon I."/>
            <person name="Castelle C.J."/>
            <person name="Singh A."/>
            <person name="Wilkins M.J."/>
            <person name="Williams K.H."/>
            <person name="Banfield J.F."/>
        </authorList>
    </citation>
    <scope>NUCLEOTIDE SEQUENCE [LARGE SCALE GENOMIC DNA]</scope>
</reference>
<comment type="similarity">
    <text evidence="1">Belongs to the short-chain dehydrogenases/reductases (SDR) family.</text>
</comment>
<comment type="caution">
    <text evidence="2">The sequence shown here is derived from an EMBL/GenBank/DDBJ whole genome shotgun (WGS) entry which is preliminary data.</text>
</comment>
<evidence type="ECO:0000313" key="3">
    <source>
        <dbReference type="Proteomes" id="UP000034753"/>
    </source>
</evidence>
<dbReference type="FunFam" id="3.40.50.720:FF:000084">
    <property type="entry name" value="Short-chain dehydrogenase reductase"/>
    <property type="match status" value="1"/>
</dbReference>
<dbReference type="PRINTS" id="PR00080">
    <property type="entry name" value="SDRFAMILY"/>
</dbReference>
<dbReference type="Pfam" id="PF13561">
    <property type="entry name" value="adh_short_C2"/>
    <property type="match status" value="1"/>
</dbReference>
<gene>
    <name evidence="2" type="ORF">UU67_C0035G0007</name>
</gene>
<dbReference type="PANTHER" id="PTHR42879">
    <property type="entry name" value="3-OXOACYL-(ACYL-CARRIER-PROTEIN) REDUCTASE"/>
    <property type="match status" value="1"/>
</dbReference>
<proteinExistence type="inferred from homology"/>
<dbReference type="PRINTS" id="PR00081">
    <property type="entry name" value="GDHRDH"/>
</dbReference>
<dbReference type="PATRIC" id="fig|1618429.3.peg.737"/>
<dbReference type="SUPFAM" id="SSF51735">
    <property type="entry name" value="NAD(P)-binding Rossmann-fold domains"/>
    <property type="match status" value="1"/>
</dbReference>
<dbReference type="PANTHER" id="PTHR42879:SF2">
    <property type="entry name" value="3-OXOACYL-[ACYL-CARRIER-PROTEIN] REDUCTASE FABG"/>
    <property type="match status" value="1"/>
</dbReference>
<dbReference type="AlphaFoldDB" id="A0A0G0WJD6"/>
<accession>A0A0G0WJD6</accession>
<evidence type="ECO:0000256" key="1">
    <source>
        <dbReference type="ARBA" id="ARBA00006484"/>
    </source>
</evidence>
<dbReference type="EMBL" id="LCBN01000035">
    <property type="protein sequence ID" value="KKS12980.1"/>
    <property type="molecule type" value="Genomic_DNA"/>
</dbReference>